<keyword evidence="11" id="KW-1185">Reference proteome</keyword>
<organism evidence="10 11">
    <name type="scientific">Rehmannia glutinosa</name>
    <name type="common">Chinese foxglove</name>
    <dbReference type="NCBI Taxonomy" id="99300"/>
    <lineage>
        <taxon>Eukaryota</taxon>
        <taxon>Viridiplantae</taxon>
        <taxon>Streptophyta</taxon>
        <taxon>Embryophyta</taxon>
        <taxon>Tracheophyta</taxon>
        <taxon>Spermatophyta</taxon>
        <taxon>Magnoliopsida</taxon>
        <taxon>eudicotyledons</taxon>
        <taxon>Gunneridae</taxon>
        <taxon>Pentapetalae</taxon>
        <taxon>asterids</taxon>
        <taxon>lamiids</taxon>
        <taxon>Lamiales</taxon>
        <taxon>Orobanchaceae</taxon>
        <taxon>Rehmannieae</taxon>
        <taxon>Rehmannia</taxon>
    </lineage>
</organism>
<dbReference type="InterPro" id="IPR006626">
    <property type="entry name" value="PbH1"/>
</dbReference>
<protein>
    <recommendedName>
        <fullName evidence="12">Polygalacturonase-like protein</fullName>
    </recommendedName>
</protein>
<evidence type="ECO:0000256" key="2">
    <source>
        <dbReference type="ARBA" id="ARBA00008834"/>
    </source>
</evidence>
<name>A0ABR0W555_REHGL</name>
<comment type="similarity">
    <text evidence="2 9">Belongs to the glycosyl hydrolase 28 family.</text>
</comment>
<dbReference type="InterPro" id="IPR011050">
    <property type="entry name" value="Pectin_lyase_fold/virulence"/>
</dbReference>
<dbReference type="Proteomes" id="UP001318860">
    <property type="component" value="Unassembled WGS sequence"/>
</dbReference>
<evidence type="ECO:0000256" key="5">
    <source>
        <dbReference type="ARBA" id="ARBA00022801"/>
    </source>
</evidence>
<dbReference type="SUPFAM" id="SSF51126">
    <property type="entry name" value="Pectin lyase-like"/>
    <property type="match status" value="1"/>
</dbReference>
<sequence>MMQNFLKAWKEACRTNGGVLLIPLGTYLVRDATFQGPCRGQTKVNLKGTLKATSDLTLDAGYWIGFSYVENLIIYGNGTFDGNGASAWGCKCQNCKLPISISFAFVRNSKVQDINSVNSKSFHMNIFASQNMTLDNVGISAPGNSPNTDGIHIGKSNNIRINNAHIGTGDDCIAMLDGSTNVNISRVSCGPGHGISIGSLGTNPQEKDVSSITVSNCTLTNTTNGLRIKTVAPSQPINVYNIRYQHIIMNNVQNPIIIDQHYCPSKNCPKAESSVQIKDVKYDDVRGSSATKIAVNFDCSRNKQCQDIHLSGVNLTFKGQPTTASCSSANIKFIGPKQTPSGCS</sequence>
<proteinExistence type="inferred from homology"/>
<gene>
    <name evidence="10" type="ORF">DH2020_022825</name>
</gene>
<feature type="active site" evidence="8">
    <location>
        <position position="193"/>
    </location>
</feature>
<evidence type="ECO:0000313" key="10">
    <source>
        <dbReference type="EMBL" id="KAK6142477.1"/>
    </source>
</evidence>
<dbReference type="PROSITE" id="PS00502">
    <property type="entry name" value="POLYGALACTURONASE"/>
    <property type="match status" value="1"/>
</dbReference>
<dbReference type="InterPro" id="IPR012334">
    <property type="entry name" value="Pectin_lyas_fold"/>
</dbReference>
<evidence type="ECO:0000256" key="8">
    <source>
        <dbReference type="PROSITE-ProRule" id="PRU10052"/>
    </source>
</evidence>
<keyword evidence="3" id="KW-0134">Cell wall</keyword>
<accession>A0ABR0W555</accession>
<dbReference type="SMART" id="SM00710">
    <property type="entry name" value="PbH1"/>
    <property type="match status" value="4"/>
</dbReference>
<evidence type="ECO:0000256" key="9">
    <source>
        <dbReference type="RuleBase" id="RU361169"/>
    </source>
</evidence>
<dbReference type="InterPro" id="IPR000743">
    <property type="entry name" value="Glyco_hydro_28"/>
</dbReference>
<reference evidence="10 11" key="1">
    <citation type="journal article" date="2021" name="Comput. Struct. Biotechnol. J.">
        <title>De novo genome assembly of the potent medicinal plant Rehmannia glutinosa using nanopore technology.</title>
        <authorList>
            <person name="Ma L."/>
            <person name="Dong C."/>
            <person name="Song C."/>
            <person name="Wang X."/>
            <person name="Zheng X."/>
            <person name="Niu Y."/>
            <person name="Chen S."/>
            <person name="Feng W."/>
        </authorList>
    </citation>
    <scope>NUCLEOTIDE SEQUENCE [LARGE SCALE GENOMIC DNA]</scope>
    <source>
        <strain evidence="10">DH-2019</strain>
    </source>
</reference>
<evidence type="ECO:0000256" key="7">
    <source>
        <dbReference type="ARBA" id="ARBA00023316"/>
    </source>
</evidence>
<comment type="subcellular location">
    <subcellularLocation>
        <location evidence="1">Secreted</location>
        <location evidence="1">Cell wall</location>
    </subcellularLocation>
</comment>
<keyword evidence="5 9" id="KW-0378">Hydrolase</keyword>
<dbReference type="Gene3D" id="2.160.20.10">
    <property type="entry name" value="Single-stranded right-handed beta-helix, Pectin lyase-like"/>
    <property type="match status" value="1"/>
</dbReference>
<evidence type="ECO:0000256" key="6">
    <source>
        <dbReference type="ARBA" id="ARBA00023295"/>
    </source>
</evidence>
<dbReference type="EMBL" id="JABTTQ020000013">
    <property type="protein sequence ID" value="KAK6142477.1"/>
    <property type="molecule type" value="Genomic_DNA"/>
</dbReference>
<evidence type="ECO:0000256" key="1">
    <source>
        <dbReference type="ARBA" id="ARBA00004191"/>
    </source>
</evidence>
<evidence type="ECO:0000313" key="11">
    <source>
        <dbReference type="Proteomes" id="UP001318860"/>
    </source>
</evidence>
<comment type="caution">
    <text evidence="10">The sequence shown here is derived from an EMBL/GenBank/DDBJ whole genome shotgun (WGS) entry which is preliminary data.</text>
</comment>
<keyword evidence="7" id="KW-0961">Cell wall biogenesis/degradation</keyword>
<dbReference type="Pfam" id="PF00295">
    <property type="entry name" value="Glyco_hydro_28"/>
    <property type="match status" value="1"/>
</dbReference>
<evidence type="ECO:0008006" key="12">
    <source>
        <dbReference type="Google" id="ProtNLM"/>
    </source>
</evidence>
<keyword evidence="4" id="KW-0964">Secreted</keyword>
<dbReference type="PANTHER" id="PTHR31375">
    <property type="match status" value="1"/>
</dbReference>
<evidence type="ECO:0000256" key="4">
    <source>
        <dbReference type="ARBA" id="ARBA00022525"/>
    </source>
</evidence>
<evidence type="ECO:0000256" key="3">
    <source>
        <dbReference type="ARBA" id="ARBA00022512"/>
    </source>
</evidence>
<keyword evidence="6 9" id="KW-0326">Glycosidase</keyword>